<sequence>MEYKTNFIGSLFVDAIYYIVWYYFFEIIYSKTTVLGDFDREAILVFLIATFLTDTLFMMLFDGAGYLREHIRTGSLDFILLRPVNSQFLISFRYIRSYTLVSLLILSIILYNILTTFHPHSMNILNISLFIISILMGVLIWYAFEFIIASLTFYFRDFRTGGWLNHEIMKFSMRPDS</sequence>
<dbReference type="InterPro" id="IPR010390">
    <property type="entry name" value="ABC-2_transporter-like"/>
</dbReference>
<feature type="transmembrane region" description="Helical" evidence="1">
    <location>
        <begin position="44"/>
        <end position="67"/>
    </location>
</feature>
<organism evidence="2">
    <name type="scientific">marine metagenome</name>
    <dbReference type="NCBI Taxonomy" id="408172"/>
    <lineage>
        <taxon>unclassified sequences</taxon>
        <taxon>metagenomes</taxon>
        <taxon>ecological metagenomes</taxon>
    </lineage>
</organism>
<reference evidence="2" key="1">
    <citation type="submission" date="2018-05" db="EMBL/GenBank/DDBJ databases">
        <authorList>
            <person name="Lanie J.A."/>
            <person name="Ng W.-L."/>
            <person name="Kazmierczak K.M."/>
            <person name="Andrzejewski T.M."/>
            <person name="Davidsen T.M."/>
            <person name="Wayne K.J."/>
            <person name="Tettelin H."/>
            <person name="Glass J.I."/>
            <person name="Rusch D."/>
            <person name="Podicherti R."/>
            <person name="Tsui H.-C.T."/>
            <person name="Winkler M.E."/>
        </authorList>
    </citation>
    <scope>NUCLEOTIDE SEQUENCE</scope>
</reference>
<proteinExistence type="predicted"/>
<gene>
    <name evidence="2" type="ORF">METZ01_LOCUS517877</name>
</gene>
<name>A0A383F8K8_9ZZZZ</name>
<keyword evidence="1" id="KW-0472">Membrane</keyword>
<keyword evidence="1" id="KW-1133">Transmembrane helix</keyword>
<dbReference type="PANTHER" id="PTHR36833:SF2">
    <property type="entry name" value="SLR0610 PROTEIN"/>
    <property type="match status" value="1"/>
</dbReference>
<feature type="transmembrane region" description="Helical" evidence="1">
    <location>
        <begin position="129"/>
        <end position="155"/>
    </location>
</feature>
<evidence type="ECO:0000256" key="1">
    <source>
        <dbReference type="SAM" id="Phobius"/>
    </source>
</evidence>
<feature type="transmembrane region" description="Helical" evidence="1">
    <location>
        <begin position="7"/>
        <end position="24"/>
    </location>
</feature>
<feature type="non-terminal residue" evidence="2">
    <location>
        <position position="177"/>
    </location>
</feature>
<dbReference type="PANTHER" id="PTHR36833">
    <property type="entry name" value="SLR0610 PROTEIN-RELATED"/>
    <property type="match status" value="1"/>
</dbReference>
<feature type="transmembrane region" description="Helical" evidence="1">
    <location>
        <begin position="98"/>
        <end position="117"/>
    </location>
</feature>
<accession>A0A383F8K8</accession>
<dbReference type="Pfam" id="PF06182">
    <property type="entry name" value="ABC2_membrane_6"/>
    <property type="match status" value="1"/>
</dbReference>
<protein>
    <submittedName>
        <fullName evidence="2">Uncharacterized protein</fullName>
    </submittedName>
</protein>
<dbReference type="AlphaFoldDB" id="A0A383F8K8"/>
<dbReference type="EMBL" id="UINC01232173">
    <property type="protein sequence ID" value="SVE65023.1"/>
    <property type="molecule type" value="Genomic_DNA"/>
</dbReference>
<keyword evidence="1" id="KW-0812">Transmembrane</keyword>
<evidence type="ECO:0000313" key="2">
    <source>
        <dbReference type="EMBL" id="SVE65023.1"/>
    </source>
</evidence>